<protein>
    <submittedName>
        <fullName evidence="1">Uncharacterized protein</fullName>
    </submittedName>
</protein>
<dbReference type="Proteomes" id="UP000004688">
    <property type="component" value="Chromosome"/>
</dbReference>
<proteinExistence type="predicted"/>
<evidence type="ECO:0000313" key="1">
    <source>
        <dbReference type="EMBL" id="AGI71004.1"/>
    </source>
</evidence>
<dbReference type="EMBL" id="CP003742">
    <property type="protein sequence ID" value="AGI71004.1"/>
    <property type="molecule type" value="Genomic_DNA"/>
</dbReference>
<dbReference type="InterPro" id="IPR032675">
    <property type="entry name" value="LRR_dom_sf"/>
</dbReference>
<name>M9REK2_9RHOB</name>
<organism evidence="1 2">
    <name type="scientific">Octadecabacter arcticus 238</name>
    <dbReference type="NCBI Taxonomy" id="391616"/>
    <lineage>
        <taxon>Bacteria</taxon>
        <taxon>Pseudomonadati</taxon>
        <taxon>Pseudomonadota</taxon>
        <taxon>Alphaproteobacteria</taxon>
        <taxon>Rhodobacterales</taxon>
        <taxon>Roseobacteraceae</taxon>
        <taxon>Octadecabacter</taxon>
    </lineage>
</organism>
<dbReference type="AlphaFoldDB" id="M9REK2"/>
<dbReference type="HOGENOM" id="CLU_1593210_0_0_5"/>
<reference evidence="1 2" key="1">
    <citation type="journal article" date="2013" name="PLoS ONE">
        <title>Poles Apart: Arctic and Antarctic Octadecabacter strains Share High Genome Plasticity and a New Type of Xanthorhodopsin.</title>
        <authorList>
            <person name="Vollmers J."/>
            <person name="Voget S."/>
            <person name="Dietrich S."/>
            <person name="Gollnow K."/>
            <person name="Smits M."/>
            <person name="Meyer K."/>
            <person name="Brinkhoff T."/>
            <person name="Simon M."/>
            <person name="Daniel R."/>
        </authorList>
    </citation>
    <scope>NUCLEOTIDE SEQUENCE [LARGE SCALE GENOMIC DNA]</scope>
    <source>
        <strain evidence="1 2">238</strain>
    </source>
</reference>
<evidence type="ECO:0000313" key="2">
    <source>
        <dbReference type="Proteomes" id="UP000004688"/>
    </source>
</evidence>
<accession>M9REK2</accession>
<dbReference type="Gene3D" id="3.80.10.10">
    <property type="entry name" value="Ribonuclease Inhibitor"/>
    <property type="match status" value="1"/>
</dbReference>
<keyword evidence="2" id="KW-1185">Reference proteome</keyword>
<dbReference type="eggNOG" id="ENOG50338I7">
    <property type="taxonomic scope" value="Bacteria"/>
</dbReference>
<sequence>MIRALRSIGKPVCLDAADKLAASTGTLAEFDLHLRRAGLNVADARVLANGMMHADAGNALFLSSFSASYNLDLGDGGATALAEAFPETMMELGLVGCSIGDAGAHAILEWARTAPNLRMICVEGNKISAGVKSQFQNLASGGRNILVVV</sequence>
<gene>
    <name evidence="1" type="ORF">OA238_c07870</name>
</gene>
<dbReference type="SUPFAM" id="SSF52047">
    <property type="entry name" value="RNI-like"/>
    <property type="match status" value="1"/>
</dbReference>
<dbReference type="KEGG" id="oar:OA238_c07870"/>